<dbReference type="OMA" id="MIVSNWR"/>
<dbReference type="STRING" id="452589.G9NGA8"/>
<keyword evidence="3" id="KW-1185">Reference proteome</keyword>
<organism evidence="2 3">
    <name type="scientific">Hypocrea atroviridis (strain ATCC 20476 / IMI 206040)</name>
    <name type="common">Trichoderma atroviride</name>
    <dbReference type="NCBI Taxonomy" id="452589"/>
    <lineage>
        <taxon>Eukaryota</taxon>
        <taxon>Fungi</taxon>
        <taxon>Dikarya</taxon>
        <taxon>Ascomycota</taxon>
        <taxon>Pezizomycotina</taxon>
        <taxon>Sordariomycetes</taxon>
        <taxon>Hypocreomycetidae</taxon>
        <taxon>Hypocreales</taxon>
        <taxon>Hypocreaceae</taxon>
        <taxon>Trichoderma</taxon>
    </lineage>
</organism>
<dbReference type="Proteomes" id="UP000005426">
    <property type="component" value="Unassembled WGS sequence"/>
</dbReference>
<gene>
    <name evidence="2" type="ORF">TRIATDRAFT_188198</name>
</gene>
<dbReference type="PANTHER" id="PTHR34414">
    <property type="entry name" value="HET DOMAIN-CONTAINING PROTEIN-RELATED"/>
    <property type="match status" value="1"/>
</dbReference>
<reference evidence="2 3" key="1">
    <citation type="journal article" date="2011" name="Genome Biol.">
        <title>Comparative genome sequence analysis underscores mycoparasitism as the ancestral life style of Trichoderma.</title>
        <authorList>
            <person name="Kubicek C.P."/>
            <person name="Herrera-Estrella A."/>
            <person name="Seidl-Seiboth V."/>
            <person name="Martinez D.A."/>
            <person name="Druzhinina I.S."/>
            <person name="Thon M."/>
            <person name="Zeilinger S."/>
            <person name="Casas-Flores S."/>
            <person name="Horwitz B.A."/>
            <person name="Mukherjee P.K."/>
            <person name="Mukherjee M."/>
            <person name="Kredics L."/>
            <person name="Alcaraz L.D."/>
            <person name="Aerts A."/>
            <person name="Antal Z."/>
            <person name="Atanasova L."/>
            <person name="Cervantes-Badillo M.G."/>
            <person name="Challacombe J."/>
            <person name="Chertkov O."/>
            <person name="McCluskey K."/>
            <person name="Coulpier F."/>
            <person name="Deshpande N."/>
            <person name="von Doehren H."/>
            <person name="Ebbole D.J."/>
            <person name="Esquivel-Naranjo E.U."/>
            <person name="Fekete E."/>
            <person name="Flipphi M."/>
            <person name="Glaser F."/>
            <person name="Gomez-Rodriguez E.Y."/>
            <person name="Gruber S."/>
            <person name="Han C."/>
            <person name="Henrissat B."/>
            <person name="Hermosa R."/>
            <person name="Hernandez-Onate M."/>
            <person name="Karaffa L."/>
            <person name="Kosti I."/>
            <person name="Le Crom S."/>
            <person name="Lindquist E."/>
            <person name="Lucas S."/>
            <person name="Luebeck M."/>
            <person name="Luebeck P.S."/>
            <person name="Margeot A."/>
            <person name="Metz B."/>
            <person name="Misra M."/>
            <person name="Nevalainen H."/>
            <person name="Omann M."/>
            <person name="Packer N."/>
            <person name="Perrone G."/>
            <person name="Uresti-Rivera E.E."/>
            <person name="Salamov A."/>
            <person name="Schmoll M."/>
            <person name="Seiboth B."/>
            <person name="Shapiro H."/>
            <person name="Sukno S."/>
            <person name="Tamayo-Ramos J.A."/>
            <person name="Tisch D."/>
            <person name="Wiest A."/>
            <person name="Wilkinson H.H."/>
            <person name="Zhang M."/>
            <person name="Coutinho P.M."/>
            <person name="Kenerley C.M."/>
            <person name="Monte E."/>
            <person name="Baker S.E."/>
            <person name="Grigoriev I.V."/>
        </authorList>
    </citation>
    <scope>NUCLEOTIDE SEQUENCE [LARGE SCALE GENOMIC DNA]</scope>
    <source>
        <strain evidence="3">ATCC 20476 / IMI 206040</strain>
    </source>
</reference>
<dbReference type="Pfam" id="PF20246">
    <property type="entry name" value="DUF6601"/>
    <property type="match status" value="1"/>
</dbReference>
<keyword evidence="1" id="KW-0812">Transmembrane</keyword>
<dbReference type="AlphaFoldDB" id="G9NGA8"/>
<dbReference type="KEGG" id="tatv:25777270"/>
<evidence type="ECO:0008006" key="4">
    <source>
        <dbReference type="Google" id="ProtNLM"/>
    </source>
</evidence>
<dbReference type="HOGENOM" id="CLU_043687_0_2_1"/>
<dbReference type="EMBL" id="ABDG02000014">
    <property type="protein sequence ID" value="EHK50320.1"/>
    <property type="molecule type" value="Genomic_DNA"/>
</dbReference>
<dbReference type="eggNOG" id="ENOG502SI6N">
    <property type="taxonomic scope" value="Eukaryota"/>
</dbReference>
<keyword evidence="1" id="KW-0472">Membrane</keyword>
<dbReference type="PANTHER" id="PTHR34414:SF1">
    <property type="entry name" value="SUBTILISIN-LIKE SERINE PROTEASE"/>
    <property type="match status" value="1"/>
</dbReference>
<dbReference type="InterPro" id="IPR046536">
    <property type="entry name" value="DUF6601"/>
</dbReference>
<dbReference type="OrthoDB" id="5086500at2759"/>
<feature type="transmembrane region" description="Helical" evidence="1">
    <location>
        <begin position="205"/>
        <end position="226"/>
    </location>
</feature>
<sequence>LLPASRRSFSDKICHIVHINTSTVGDYVAEELSVKKLNSIHDWLWLAGRPGTPRSLSYQQSSSREIIIDERADIHLVWVPGRMFLKPIPRYLLDHDFWTRHITSQDTHMSALGFLRSYVALIQYESDFRIAKEKHLIPDYVTWEAWVDFVDQFLGLGDLTTKVNKRYHYGELRLSRLNKVCWIQGRVRGHKFPYQTYGEMLSMNMAPIGAATVYIAIVLTAIQVGLATPQLANNSAFQQASYGFTVFSIIAPAGFTVAVLIVIFFLFIYNWRATMKTRQPDAENRQK</sequence>
<accession>G9NGA8</accession>
<protein>
    <recommendedName>
        <fullName evidence="4">Subtilisin-like serine protease</fullName>
    </recommendedName>
</protein>
<feature type="non-terminal residue" evidence="2">
    <location>
        <position position="1"/>
    </location>
</feature>
<evidence type="ECO:0000313" key="2">
    <source>
        <dbReference type="EMBL" id="EHK50320.1"/>
    </source>
</evidence>
<dbReference type="GeneID" id="25777270"/>
<comment type="caution">
    <text evidence="2">The sequence shown here is derived from an EMBL/GenBank/DDBJ whole genome shotgun (WGS) entry which is preliminary data.</text>
</comment>
<evidence type="ECO:0000256" key="1">
    <source>
        <dbReference type="SAM" id="Phobius"/>
    </source>
</evidence>
<evidence type="ECO:0000313" key="3">
    <source>
        <dbReference type="Proteomes" id="UP000005426"/>
    </source>
</evidence>
<name>G9NGA8_HYPAI</name>
<keyword evidence="1" id="KW-1133">Transmembrane helix</keyword>
<feature type="transmembrane region" description="Helical" evidence="1">
    <location>
        <begin position="246"/>
        <end position="269"/>
    </location>
</feature>
<proteinExistence type="predicted"/>